<reference evidence="2 3" key="1">
    <citation type="submission" date="2018-07" db="EMBL/GenBank/DDBJ databases">
        <title>Draft genome of the type strain Streptomyces armeniacus ATCC 15676.</title>
        <authorList>
            <person name="Labana P."/>
            <person name="Gosse J.T."/>
            <person name="Boddy C.N."/>
        </authorList>
    </citation>
    <scope>NUCLEOTIDE SEQUENCE [LARGE SCALE GENOMIC DNA]</scope>
    <source>
        <strain evidence="2 3">ATCC 15676</strain>
    </source>
</reference>
<dbReference type="KEGG" id="sarm:DVA86_13050"/>
<dbReference type="PANTHER" id="PTHR43194">
    <property type="entry name" value="HYDROLASE ALPHA/BETA FOLD FAMILY"/>
    <property type="match status" value="1"/>
</dbReference>
<dbReference type="EMBL" id="CP031320">
    <property type="protein sequence ID" value="AXK37306.1"/>
    <property type="molecule type" value="Genomic_DNA"/>
</dbReference>
<keyword evidence="2" id="KW-0378">Hydrolase</keyword>
<dbReference type="InterPro" id="IPR029058">
    <property type="entry name" value="AB_hydrolase_fold"/>
</dbReference>
<dbReference type="PRINTS" id="PR00412">
    <property type="entry name" value="EPOXHYDRLASE"/>
</dbReference>
<dbReference type="GO" id="GO:0016787">
    <property type="term" value="F:hydrolase activity"/>
    <property type="evidence" value="ECO:0007669"/>
    <property type="project" value="UniProtKB-KW"/>
</dbReference>
<feature type="domain" description="AB hydrolase-1" evidence="1">
    <location>
        <begin position="27"/>
        <end position="256"/>
    </location>
</feature>
<dbReference type="Pfam" id="PF12697">
    <property type="entry name" value="Abhydrolase_6"/>
    <property type="match status" value="1"/>
</dbReference>
<protein>
    <submittedName>
        <fullName evidence="2">Alpha/beta hydrolase</fullName>
    </submittedName>
</protein>
<sequence>MLPVETFLTLRERRFAYLDFGGTGPVVLALHGHFGRGRAFGALAAALGGRYRVVALDQRGHGLSGHGGGFSPGDYVEDAAAFLRALGLAPAAVVGHSMGGVVAFGLAERYPELVGALVVADMTVLNAEPETHPVLDVSGWPRRAGSPDELRRAIEERGVPDAGYFLESAVRDGDGWRLLFDPDEMMVSQRAFTGDHSASWYASGQPALLLRAEHSFMLSRSTAERMAAGRTDTELVELPGCGHWLYDDDPDGFARAIGSFLDRHHGAVDAGDGG</sequence>
<dbReference type="RefSeq" id="WP_208878291.1">
    <property type="nucleotide sequence ID" value="NZ_CP031320.1"/>
</dbReference>
<dbReference type="InterPro" id="IPR050228">
    <property type="entry name" value="Carboxylesterase_BioH"/>
</dbReference>
<organism evidence="2 3">
    <name type="scientific">Streptomyces armeniacus</name>
    <dbReference type="NCBI Taxonomy" id="83291"/>
    <lineage>
        <taxon>Bacteria</taxon>
        <taxon>Bacillati</taxon>
        <taxon>Actinomycetota</taxon>
        <taxon>Actinomycetes</taxon>
        <taxon>Kitasatosporales</taxon>
        <taxon>Streptomycetaceae</taxon>
        <taxon>Streptomyces</taxon>
    </lineage>
</organism>
<dbReference type="InterPro" id="IPR000639">
    <property type="entry name" value="Epox_hydrolase-like"/>
</dbReference>
<dbReference type="InterPro" id="IPR000073">
    <property type="entry name" value="AB_hydrolase_1"/>
</dbReference>
<proteinExistence type="predicted"/>
<dbReference type="AlphaFoldDB" id="A0A345Y090"/>
<gene>
    <name evidence="2" type="ORF">DVA86_13050</name>
</gene>
<dbReference type="Proteomes" id="UP000254425">
    <property type="component" value="Chromosome"/>
</dbReference>
<evidence type="ECO:0000259" key="1">
    <source>
        <dbReference type="Pfam" id="PF12697"/>
    </source>
</evidence>
<dbReference type="Gene3D" id="3.40.50.1820">
    <property type="entry name" value="alpha/beta hydrolase"/>
    <property type="match status" value="1"/>
</dbReference>
<dbReference type="SUPFAM" id="SSF53474">
    <property type="entry name" value="alpha/beta-Hydrolases"/>
    <property type="match status" value="1"/>
</dbReference>
<evidence type="ECO:0000313" key="3">
    <source>
        <dbReference type="Proteomes" id="UP000254425"/>
    </source>
</evidence>
<dbReference type="PANTHER" id="PTHR43194:SF2">
    <property type="entry name" value="PEROXISOMAL MEMBRANE PROTEIN LPX1"/>
    <property type="match status" value="1"/>
</dbReference>
<evidence type="ECO:0000313" key="2">
    <source>
        <dbReference type="EMBL" id="AXK37306.1"/>
    </source>
</evidence>
<name>A0A345Y090_9ACTN</name>
<accession>A0A345Y090</accession>
<dbReference type="PRINTS" id="PR00111">
    <property type="entry name" value="ABHYDROLASE"/>
</dbReference>
<keyword evidence="3" id="KW-1185">Reference proteome</keyword>